<evidence type="ECO:0000256" key="4">
    <source>
        <dbReference type="ARBA" id="ARBA00022840"/>
    </source>
</evidence>
<feature type="domain" description="Brr2 N-terminal helicase PWI" evidence="7">
    <location>
        <begin position="52"/>
        <end position="117"/>
    </location>
</feature>
<evidence type="ECO:0000256" key="2">
    <source>
        <dbReference type="ARBA" id="ARBA00022801"/>
    </source>
</evidence>
<keyword evidence="3 8" id="KW-0347">Helicase</keyword>
<dbReference type="GO" id="GO:0016787">
    <property type="term" value="F:hydrolase activity"/>
    <property type="evidence" value="ECO:0007669"/>
    <property type="project" value="UniProtKB-KW"/>
</dbReference>
<dbReference type="GO" id="GO:0003676">
    <property type="term" value="F:nucleic acid binding"/>
    <property type="evidence" value="ECO:0007669"/>
    <property type="project" value="InterPro"/>
</dbReference>
<feature type="transmembrane region" description="Helical" evidence="5">
    <location>
        <begin position="12"/>
        <end position="45"/>
    </location>
</feature>
<dbReference type="InterPro" id="IPR041094">
    <property type="entry name" value="Brr2_helicase_PWI"/>
</dbReference>
<dbReference type="Gramene" id="rna10723">
    <property type="protein sequence ID" value="RHN74622.1"/>
    <property type="gene ID" value="gene10723"/>
</dbReference>
<dbReference type="GO" id="GO:0003724">
    <property type="term" value="F:RNA helicase activity"/>
    <property type="evidence" value="ECO:0007669"/>
    <property type="project" value="UniProtKB-EC"/>
</dbReference>
<evidence type="ECO:0000313" key="8">
    <source>
        <dbReference type="EMBL" id="RHN74622.1"/>
    </source>
</evidence>
<keyword evidence="2 8" id="KW-0378">Hydrolase</keyword>
<dbReference type="PROSITE" id="PS51257">
    <property type="entry name" value="PROKAR_LIPOPROTEIN"/>
    <property type="match status" value="1"/>
</dbReference>
<dbReference type="InterPro" id="IPR050474">
    <property type="entry name" value="Hel308_SKI2-like"/>
</dbReference>
<dbReference type="InterPro" id="IPR027417">
    <property type="entry name" value="P-loop_NTPase"/>
</dbReference>
<dbReference type="EC" id="3.6.4.13" evidence="8"/>
<gene>
    <name evidence="8" type="ORF">MtrunA17_Chr2g0312371</name>
</gene>
<comment type="caution">
    <text evidence="8">The sequence shown here is derived from an EMBL/GenBank/DDBJ whole genome shotgun (WGS) entry which is preliminary data.</text>
</comment>
<dbReference type="AlphaFoldDB" id="A0A396JBF1"/>
<keyword evidence="1" id="KW-0547">Nucleotide-binding</keyword>
<evidence type="ECO:0000259" key="6">
    <source>
        <dbReference type="Pfam" id="PF00270"/>
    </source>
</evidence>
<dbReference type="Proteomes" id="UP000265566">
    <property type="component" value="Chromosome 2"/>
</dbReference>
<evidence type="ECO:0000259" key="7">
    <source>
        <dbReference type="Pfam" id="PF18149"/>
    </source>
</evidence>
<name>A0A396JBF1_MEDTR</name>
<dbReference type="EMBL" id="PSQE01000002">
    <property type="protein sequence ID" value="RHN74622.1"/>
    <property type="molecule type" value="Genomic_DNA"/>
</dbReference>
<keyword evidence="4" id="KW-0067">ATP-binding</keyword>
<protein>
    <submittedName>
        <fullName evidence="8">Putative RNA helicase</fullName>
        <ecNumber evidence="8">3.6.4.13</ecNumber>
    </submittedName>
</protein>
<organism evidence="8">
    <name type="scientific">Medicago truncatula</name>
    <name type="common">Barrel medic</name>
    <name type="synonym">Medicago tribuloides</name>
    <dbReference type="NCBI Taxonomy" id="3880"/>
    <lineage>
        <taxon>Eukaryota</taxon>
        <taxon>Viridiplantae</taxon>
        <taxon>Streptophyta</taxon>
        <taxon>Embryophyta</taxon>
        <taxon>Tracheophyta</taxon>
        <taxon>Spermatophyta</taxon>
        <taxon>Magnoliopsida</taxon>
        <taxon>eudicotyledons</taxon>
        <taxon>Gunneridae</taxon>
        <taxon>Pentapetalae</taxon>
        <taxon>rosids</taxon>
        <taxon>fabids</taxon>
        <taxon>Fabales</taxon>
        <taxon>Fabaceae</taxon>
        <taxon>Papilionoideae</taxon>
        <taxon>50 kb inversion clade</taxon>
        <taxon>NPAAA clade</taxon>
        <taxon>Hologalegina</taxon>
        <taxon>IRL clade</taxon>
        <taxon>Trifolieae</taxon>
        <taxon>Medicago</taxon>
    </lineage>
</organism>
<proteinExistence type="predicted"/>
<feature type="domain" description="DEAD/DEAH-box helicase" evidence="6">
    <location>
        <begin position="167"/>
        <end position="276"/>
    </location>
</feature>
<dbReference type="PANTHER" id="PTHR47961">
    <property type="entry name" value="DNA POLYMERASE THETA, PUTATIVE (AFU_ORTHOLOGUE AFUA_1G05260)-RELATED"/>
    <property type="match status" value="1"/>
</dbReference>
<dbReference type="Pfam" id="PF18149">
    <property type="entry name" value="Helicase_PWI"/>
    <property type="match status" value="1"/>
</dbReference>
<dbReference type="Pfam" id="PF00270">
    <property type="entry name" value="DEAD"/>
    <property type="match status" value="1"/>
</dbReference>
<sequence>MVKNSTVVLSLQVYTFLLLLSIALNFFILLSCSFSLDFCAFLLLLCSTMDSNLDDIDAIWFQKKVSEIFGNNKVDELLNVLGGDYDDMEAKNRLLLCMKNEASHFINFLLRNRFKISLTKVIKNLSLEASAATPTDSSSEEDYNIVMISTMPDWAQPAFKGMTHLNRVQSKVYKTALFNHDNLLLCAPTGAGKDIVAVLTILQQIALHRNPYNGYIDHSAYKILYMTHSEAVVKLVRMLRKTFEDYGIKVGELSEDPSVTWEQIEESQIMVTTPEK</sequence>
<dbReference type="SUPFAM" id="SSF52540">
    <property type="entry name" value="P-loop containing nucleoside triphosphate hydrolases"/>
    <property type="match status" value="1"/>
</dbReference>
<keyword evidence="5" id="KW-0472">Membrane</keyword>
<evidence type="ECO:0000256" key="3">
    <source>
        <dbReference type="ARBA" id="ARBA00022806"/>
    </source>
</evidence>
<evidence type="ECO:0000256" key="5">
    <source>
        <dbReference type="SAM" id="Phobius"/>
    </source>
</evidence>
<dbReference type="Gene3D" id="3.40.50.300">
    <property type="entry name" value="P-loop containing nucleotide triphosphate hydrolases"/>
    <property type="match status" value="1"/>
</dbReference>
<keyword evidence="5" id="KW-1133">Transmembrane helix</keyword>
<keyword evidence="5" id="KW-0812">Transmembrane</keyword>
<dbReference type="InterPro" id="IPR011545">
    <property type="entry name" value="DEAD/DEAH_box_helicase_dom"/>
</dbReference>
<evidence type="ECO:0000256" key="1">
    <source>
        <dbReference type="ARBA" id="ARBA00022741"/>
    </source>
</evidence>
<dbReference type="PANTHER" id="PTHR47961:SF4">
    <property type="entry name" value="ACTIVATING SIGNAL COINTEGRATOR 1 COMPLEX SUBUNIT 3"/>
    <property type="match status" value="1"/>
</dbReference>
<accession>A0A396JBF1</accession>
<reference evidence="8" key="1">
    <citation type="journal article" date="2018" name="Nat. Plants">
        <title>Whole-genome landscape of Medicago truncatula symbiotic genes.</title>
        <authorList>
            <person name="Pecrix Y."/>
            <person name="Gamas P."/>
            <person name="Carrere S."/>
        </authorList>
    </citation>
    <scope>NUCLEOTIDE SEQUENCE</scope>
    <source>
        <tissue evidence="8">Leaves</tissue>
    </source>
</reference>
<dbReference type="GO" id="GO:0005524">
    <property type="term" value="F:ATP binding"/>
    <property type="evidence" value="ECO:0007669"/>
    <property type="project" value="UniProtKB-KW"/>
</dbReference>